<dbReference type="SUPFAM" id="SSF48484">
    <property type="entry name" value="Lipoxigenase"/>
    <property type="match status" value="1"/>
</dbReference>
<name>A0AAQ3LX77_9PEZI</name>
<dbReference type="GO" id="GO:0034440">
    <property type="term" value="P:lipid oxidation"/>
    <property type="evidence" value="ECO:0007669"/>
    <property type="project" value="InterPro"/>
</dbReference>
<dbReference type="InterPro" id="IPR000907">
    <property type="entry name" value="LipOase"/>
</dbReference>
<keyword evidence="5" id="KW-0732">Signal</keyword>
<evidence type="ECO:0000259" key="6">
    <source>
        <dbReference type="PROSITE" id="PS51393"/>
    </source>
</evidence>
<dbReference type="GO" id="GO:0043651">
    <property type="term" value="P:linoleic acid metabolic process"/>
    <property type="evidence" value="ECO:0007669"/>
    <property type="project" value="UniProtKB-ARBA"/>
</dbReference>
<feature type="chain" id="PRO_5043017361" description="Manganese lipoxygenase" evidence="5">
    <location>
        <begin position="18"/>
        <end position="606"/>
    </location>
</feature>
<gene>
    <name evidence="7" type="ORF">R9X50_00000300</name>
</gene>
<sequence length="606" mass="68206">MKLALVATLLFSNSALGAPAHNEQTALLAGSGAPPNYEPDQARLPQFDANPQDRANAVAVRKAGFTYGPSLVGEAAPFPNGTLGNARAKADYDDWSIDRKDMDGRVLADIQIIAQAIQKNGGLKSWKDYETILYDGQLQHSNPRGTAPGMISNATQDLLFSMERLSEHPHAVRRVSPLEPLPFPLDDAITSKIVGHKTSLESLRKSDSLFIVDHSYQAKYNVSTVVKRYPVACSAYFFIHPDTHDFLPLAIRTNVESDLTYTPLDTPNDWLLAKMFFNANDMFFAQMFHLVIAHDVTEAVHQAALHTLSENHPIMVMLERLMIQAYSSRPVAEELCFNHGGHWDQLMVFSQSGARQFITDHWPKDGKFQGGYLENDLKTRGLTDENGKILFKSFPFFDDAKAIRDSYKVFFTSFIDSYYKSEEEVWGDFEVSNWFIEAATKAKVLDFPRRDQICKKTLIEVLTHFAFATSVSHHSTNGAAPITSGTLPFHIPAVYQQIPKEKGVTDLMPYLPDVTTALHYLGFMASFNRPSYSDQGRTLEQIFDDKVSLDRFNAQTKNASQFFYQDMHNLSQQVRSRKFDSHGMSQGSPFIYRTLDPAYIPFFCAV</sequence>
<dbReference type="PANTHER" id="PTHR11771">
    <property type="entry name" value="LIPOXYGENASE"/>
    <property type="match status" value="1"/>
</dbReference>
<dbReference type="Gene3D" id="3.10.450.60">
    <property type="match status" value="1"/>
</dbReference>
<dbReference type="EMBL" id="CP138580">
    <property type="protein sequence ID" value="WPG97231.1"/>
    <property type="molecule type" value="Genomic_DNA"/>
</dbReference>
<keyword evidence="2" id="KW-0479">Metal-binding</keyword>
<protein>
    <recommendedName>
        <fullName evidence="1">Manganese lipoxygenase</fullName>
    </recommendedName>
</protein>
<evidence type="ECO:0000313" key="8">
    <source>
        <dbReference type="Proteomes" id="UP001303373"/>
    </source>
</evidence>
<dbReference type="InterPro" id="IPR013819">
    <property type="entry name" value="LipOase_C"/>
</dbReference>
<dbReference type="Proteomes" id="UP001303373">
    <property type="component" value="Chromosome 1"/>
</dbReference>
<dbReference type="AlphaFoldDB" id="A0AAQ3LX77"/>
<feature type="signal peptide" evidence="5">
    <location>
        <begin position="1"/>
        <end position="17"/>
    </location>
</feature>
<reference evidence="7 8" key="1">
    <citation type="submission" date="2023-11" db="EMBL/GenBank/DDBJ databases">
        <title>An acidophilic fungus is an integral part of prey digestion in a carnivorous sundew plant.</title>
        <authorList>
            <person name="Tsai I.J."/>
        </authorList>
    </citation>
    <scope>NUCLEOTIDE SEQUENCE [LARGE SCALE GENOMIC DNA]</scope>
    <source>
        <strain evidence="7">169a</strain>
    </source>
</reference>
<dbReference type="PROSITE" id="PS51393">
    <property type="entry name" value="LIPOXYGENASE_3"/>
    <property type="match status" value="1"/>
</dbReference>
<organism evidence="7 8">
    <name type="scientific">Acrodontium crateriforme</name>
    <dbReference type="NCBI Taxonomy" id="150365"/>
    <lineage>
        <taxon>Eukaryota</taxon>
        <taxon>Fungi</taxon>
        <taxon>Dikarya</taxon>
        <taxon>Ascomycota</taxon>
        <taxon>Pezizomycotina</taxon>
        <taxon>Dothideomycetes</taxon>
        <taxon>Dothideomycetidae</taxon>
        <taxon>Mycosphaerellales</taxon>
        <taxon>Teratosphaeriaceae</taxon>
        <taxon>Acrodontium</taxon>
    </lineage>
</organism>
<keyword evidence="3" id="KW-0223">Dioxygenase</keyword>
<evidence type="ECO:0000256" key="1">
    <source>
        <dbReference type="ARBA" id="ARBA00021175"/>
    </source>
</evidence>
<evidence type="ECO:0000256" key="5">
    <source>
        <dbReference type="SAM" id="SignalP"/>
    </source>
</evidence>
<dbReference type="Pfam" id="PF00305">
    <property type="entry name" value="Lipoxygenase"/>
    <property type="match status" value="1"/>
</dbReference>
<keyword evidence="8" id="KW-1185">Reference proteome</keyword>
<evidence type="ECO:0000256" key="4">
    <source>
        <dbReference type="ARBA" id="ARBA00023002"/>
    </source>
</evidence>
<feature type="domain" description="Lipoxygenase" evidence="6">
    <location>
        <begin position="169"/>
        <end position="606"/>
    </location>
</feature>
<dbReference type="InterPro" id="IPR036226">
    <property type="entry name" value="LipOase_C_sf"/>
</dbReference>
<evidence type="ECO:0000256" key="3">
    <source>
        <dbReference type="ARBA" id="ARBA00022964"/>
    </source>
</evidence>
<evidence type="ECO:0000256" key="2">
    <source>
        <dbReference type="ARBA" id="ARBA00022723"/>
    </source>
</evidence>
<accession>A0AAQ3LX77</accession>
<proteinExistence type="predicted"/>
<dbReference type="GO" id="GO:0046872">
    <property type="term" value="F:metal ion binding"/>
    <property type="evidence" value="ECO:0007669"/>
    <property type="project" value="UniProtKB-KW"/>
</dbReference>
<keyword evidence="4" id="KW-0560">Oxidoreductase</keyword>
<dbReference type="GO" id="GO:0050584">
    <property type="term" value="F:linoleate 11-lipoxygenase activity"/>
    <property type="evidence" value="ECO:0007669"/>
    <property type="project" value="UniProtKB-ARBA"/>
</dbReference>
<dbReference type="Gene3D" id="1.20.245.10">
    <property type="entry name" value="Lipoxygenase-1, Domain 5"/>
    <property type="match status" value="1"/>
</dbReference>
<evidence type="ECO:0000313" key="7">
    <source>
        <dbReference type="EMBL" id="WPG97231.1"/>
    </source>
</evidence>